<sequence>MVRLIGILALAISCIAGNGIVRAQGSDGTTAPAESAVGAEFKAKCQLNGLNCKLVYGESAETASRPGRDSGWASSRGPLVSGPAAMVMVIAMLAIGIGLWLRFGGGGALLSSTPRELKHKTVAPDGWAMRPDGPQSQPSDLLDRIAAMSDQRAAMIELLRHCLLHAADVSVTQFARSDTERSALARLPGNLPGRPLLEELLVETELVHYGGRNLPKERFAALLGNARRLLNERPPAHA</sequence>
<reference evidence="3 5" key="1">
    <citation type="submission" date="2014-02" db="EMBL/GenBank/DDBJ databases">
        <title>Aquamicrobium defluvii Genome sequencing.</title>
        <authorList>
            <person name="Wang X."/>
        </authorList>
    </citation>
    <scope>NUCLEOTIDE SEQUENCE [LARGE SCALE GENOMIC DNA]</scope>
    <source>
        <strain evidence="3 5">W13Z1</strain>
    </source>
</reference>
<organism evidence="3 5">
    <name type="scientific">Aquamicrobium defluvii</name>
    <dbReference type="NCBI Taxonomy" id="69279"/>
    <lineage>
        <taxon>Bacteria</taxon>
        <taxon>Pseudomonadati</taxon>
        <taxon>Pseudomonadota</taxon>
        <taxon>Alphaproteobacteria</taxon>
        <taxon>Hyphomicrobiales</taxon>
        <taxon>Phyllobacteriaceae</taxon>
        <taxon>Aquamicrobium</taxon>
    </lineage>
</organism>
<dbReference type="eggNOG" id="ENOG5032X0U">
    <property type="taxonomic scope" value="Bacteria"/>
</dbReference>
<dbReference type="RefSeq" id="WP_035031254.1">
    <property type="nucleotide sequence ID" value="NZ_KK073903.1"/>
</dbReference>
<accession>A0A011U8N0</accession>
<evidence type="ECO:0000256" key="1">
    <source>
        <dbReference type="SAM" id="Phobius"/>
    </source>
</evidence>
<proteinExistence type="predicted"/>
<reference evidence="4 6" key="2">
    <citation type="submission" date="2019-03" db="EMBL/GenBank/DDBJ databases">
        <title>Genomic Encyclopedia of Type Strains, Phase IV (KMG-IV): sequencing the most valuable type-strain genomes for metagenomic binning, comparative biology and taxonomic classification.</title>
        <authorList>
            <person name="Goeker M."/>
        </authorList>
    </citation>
    <scope>NUCLEOTIDE SEQUENCE [LARGE SCALE GENOMIC DNA]</scope>
    <source>
        <strain evidence="4 6">DSM 11603</strain>
    </source>
</reference>
<feature type="chain" id="PRO_5044537390" description="DUF4129 domain-containing protein" evidence="2">
    <location>
        <begin position="24"/>
        <end position="238"/>
    </location>
</feature>
<keyword evidence="6" id="KW-1185">Reference proteome</keyword>
<protein>
    <recommendedName>
        <fullName evidence="7">DUF4129 domain-containing protein</fullName>
    </recommendedName>
</protein>
<evidence type="ECO:0000313" key="6">
    <source>
        <dbReference type="Proteomes" id="UP000294958"/>
    </source>
</evidence>
<dbReference type="EMBL" id="JENY01000031">
    <property type="protein sequence ID" value="EXL02426.1"/>
    <property type="molecule type" value="Genomic_DNA"/>
</dbReference>
<evidence type="ECO:0008006" key="7">
    <source>
        <dbReference type="Google" id="ProtNLM"/>
    </source>
</evidence>
<feature type="transmembrane region" description="Helical" evidence="1">
    <location>
        <begin position="84"/>
        <end position="110"/>
    </location>
</feature>
<keyword evidence="2" id="KW-0732">Signal</keyword>
<dbReference type="EMBL" id="SNZF01000025">
    <property type="protein sequence ID" value="TDR32939.1"/>
    <property type="molecule type" value="Genomic_DNA"/>
</dbReference>
<name>A0A011U8N0_9HYPH</name>
<dbReference type="Proteomes" id="UP000294958">
    <property type="component" value="Unassembled WGS sequence"/>
</dbReference>
<comment type="caution">
    <text evidence="3">The sequence shown here is derived from an EMBL/GenBank/DDBJ whole genome shotgun (WGS) entry which is preliminary data.</text>
</comment>
<keyword evidence="1" id="KW-1133">Transmembrane helix</keyword>
<dbReference type="AlphaFoldDB" id="A0A011U8N0"/>
<keyword evidence="1" id="KW-0472">Membrane</keyword>
<feature type="signal peptide" evidence="2">
    <location>
        <begin position="1"/>
        <end position="23"/>
    </location>
</feature>
<dbReference type="HOGENOM" id="CLU_1115073_0_0_5"/>
<dbReference type="OrthoDB" id="8355034at2"/>
<evidence type="ECO:0000313" key="5">
    <source>
        <dbReference type="Proteomes" id="UP000019849"/>
    </source>
</evidence>
<keyword evidence="1" id="KW-0812">Transmembrane</keyword>
<evidence type="ECO:0000256" key="2">
    <source>
        <dbReference type="SAM" id="SignalP"/>
    </source>
</evidence>
<dbReference type="STRING" id="69279.BG36_15190"/>
<dbReference type="Proteomes" id="UP000019849">
    <property type="component" value="Unassembled WGS sequence"/>
</dbReference>
<evidence type="ECO:0000313" key="3">
    <source>
        <dbReference type="EMBL" id="EXL02426.1"/>
    </source>
</evidence>
<evidence type="ECO:0000313" key="4">
    <source>
        <dbReference type="EMBL" id="TDR32939.1"/>
    </source>
</evidence>
<dbReference type="PATRIC" id="fig|69279.3.peg.4100"/>
<gene>
    <name evidence="3" type="ORF">BG36_15190</name>
    <name evidence="4" type="ORF">DES43_12569</name>
</gene>